<protein>
    <recommendedName>
        <fullName evidence="1">HIT domain-containing protein</fullName>
    </recommendedName>
</protein>
<dbReference type="GO" id="GO:0003824">
    <property type="term" value="F:catalytic activity"/>
    <property type="evidence" value="ECO:0007669"/>
    <property type="project" value="InterPro"/>
</dbReference>
<dbReference type="InterPro" id="IPR036265">
    <property type="entry name" value="HIT-like_sf"/>
</dbReference>
<dbReference type="InterPro" id="IPR001310">
    <property type="entry name" value="Histidine_triad_HIT"/>
</dbReference>
<feature type="domain" description="HIT" evidence="1">
    <location>
        <begin position="4"/>
        <end position="107"/>
    </location>
</feature>
<evidence type="ECO:0000259" key="1">
    <source>
        <dbReference type="PROSITE" id="PS51084"/>
    </source>
</evidence>
<evidence type="ECO:0000313" key="2">
    <source>
        <dbReference type="EMBL" id="SVE08772.1"/>
    </source>
</evidence>
<organism evidence="2">
    <name type="scientific">marine metagenome</name>
    <dbReference type="NCBI Taxonomy" id="408172"/>
    <lineage>
        <taxon>unclassified sequences</taxon>
        <taxon>metagenomes</taxon>
        <taxon>ecological metagenomes</taxon>
    </lineage>
</organism>
<accession>A0A383ALX0</accession>
<dbReference type="SUPFAM" id="SSF54197">
    <property type="entry name" value="HIT-like"/>
    <property type="match status" value="1"/>
</dbReference>
<proteinExistence type="predicted"/>
<dbReference type="Gene3D" id="3.30.428.10">
    <property type="entry name" value="HIT-like"/>
    <property type="match status" value="1"/>
</dbReference>
<dbReference type="EMBL" id="UINC01193249">
    <property type="protein sequence ID" value="SVE08772.1"/>
    <property type="molecule type" value="Genomic_DNA"/>
</dbReference>
<dbReference type="PANTHER" id="PTHR46648:SF1">
    <property type="entry name" value="ADENOSINE 5'-MONOPHOSPHORAMIDASE HNT1"/>
    <property type="match status" value="1"/>
</dbReference>
<dbReference type="PROSITE" id="PS51084">
    <property type="entry name" value="HIT_2"/>
    <property type="match status" value="1"/>
</dbReference>
<dbReference type="InterPro" id="IPR011146">
    <property type="entry name" value="HIT-like"/>
</dbReference>
<dbReference type="Pfam" id="PF01230">
    <property type="entry name" value="HIT"/>
    <property type="match status" value="1"/>
</dbReference>
<dbReference type="PRINTS" id="PR00332">
    <property type="entry name" value="HISTRIAD"/>
</dbReference>
<sequence>MSSIFTKIVAGEIPAYKVAEDERFLAFLDIFPLSKGHLLVIPKKETNYIFDLESEEYLGLWQFTQLVAKAMDKVFDCDRIGVAVIGLEVPHTHIHLVPLKNMTNINFEKPKLKFSPEEFEEIAQKIRRAV</sequence>
<gene>
    <name evidence="2" type="ORF">METZ01_LOCUS461626</name>
</gene>
<dbReference type="PANTHER" id="PTHR46648">
    <property type="entry name" value="HIT FAMILY PROTEIN 1"/>
    <property type="match status" value="1"/>
</dbReference>
<name>A0A383ALX0_9ZZZZ</name>
<dbReference type="AlphaFoldDB" id="A0A383ALX0"/>
<reference evidence="2" key="1">
    <citation type="submission" date="2018-05" db="EMBL/GenBank/DDBJ databases">
        <authorList>
            <person name="Lanie J.A."/>
            <person name="Ng W.-L."/>
            <person name="Kazmierczak K.M."/>
            <person name="Andrzejewski T.M."/>
            <person name="Davidsen T.M."/>
            <person name="Wayne K.J."/>
            <person name="Tettelin H."/>
            <person name="Glass J.I."/>
            <person name="Rusch D."/>
            <person name="Podicherti R."/>
            <person name="Tsui H.-C.T."/>
            <person name="Winkler M.E."/>
        </authorList>
    </citation>
    <scope>NUCLEOTIDE SEQUENCE</scope>
</reference>
<dbReference type="GO" id="GO:0009117">
    <property type="term" value="P:nucleotide metabolic process"/>
    <property type="evidence" value="ECO:0007669"/>
    <property type="project" value="TreeGrafter"/>
</dbReference>